<evidence type="ECO:0000313" key="6">
    <source>
        <dbReference type="EMBL" id="NIK54702.1"/>
    </source>
</evidence>
<keyword evidence="3 6" id="KW-0238">DNA-binding</keyword>
<dbReference type="SUPFAM" id="SSF53822">
    <property type="entry name" value="Periplasmic binding protein-like I"/>
    <property type="match status" value="1"/>
</dbReference>
<keyword evidence="4" id="KW-0804">Transcription</keyword>
<evidence type="ECO:0000259" key="5">
    <source>
        <dbReference type="PROSITE" id="PS50932"/>
    </source>
</evidence>
<dbReference type="CDD" id="cd06267">
    <property type="entry name" value="PBP1_LacI_sugar_binding-like"/>
    <property type="match status" value="1"/>
</dbReference>
<dbReference type="InterPro" id="IPR046335">
    <property type="entry name" value="LacI/GalR-like_sensor"/>
</dbReference>
<dbReference type="AlphaFoldDB" id="A0A7X5V508"/>
<gene>
    <name evidence="6" type="ORF">BJY22_000419</name>
</gene>
<evidence type="ECO:0000256" key="3">
    <source>
        <dbReference type="ARBA" id="ARBA00023125"/>
    </source>
</evidence>
<evidence type="ECO:0000256" key="1">
    <source>
        <dbReference type="ARBA" id="ARBA00022491"/>
    </source>
</evidence>
<evidence type="ECO:0000313" key="7">
    <source>
        <dbReference type="Proteomes" id="UP000555407"/>
    </source>
</evidence>
<dbReference type="Pfam" id="PF13377">
    <property type="entry name" value="Peripla_BP_3"/>
    <property type="match status" value="1"/>
</dbReference>
<proteinExistence type="predicted"/>
<feature type="domain" description="HTH lacI-type" evidence="5">
    <location>
        <begin position="7"/>
        <end position="64"/>
    </location>
</feature>
<sequence>MAGGKRPSQRDIAERAQVSQTAVSLVLNGKSEQYGLSPETVAKVRAAMTALGYVPNISARTLRGGRNGLIGVHTFETLFPTSQQSYYFEFMIGVEEMAIATGQDLVLLTSAHQHEGDQSIYRGGVNRLRLTDGAVILGFNEDAEELSRLADEGFPFVFIGRREKVASLMPYVTVDYAGGMAAVAGHLADLGHRRVAYLGLPDRLGPRTERRTAFGASAEQASIEVQDQFFVSPADVGADWLTRLRDEHVTAAVVESGDFLPKVVELADAAGLTIPADLSVVCLDTPSVRTGPYDWAHTALPRRELGGRAVRVLLDFLDGHLPRNHREELPCELHLGQTLTSPAH</sequence>
<accession>A0A7X5V508</accession>
<keyword evidence="1" id="KW-0678">Repressor</keyword>
<keyword evidence="2" id="KW-0805">Transcription regulation</keyword>
<dbReference type="Proteomes" id="UP000555407">
    <property type="component" value="Unassembled WGS sequence"/>
</dbReference>
<dbReference type="PANTHER" id="PTHR30146">
    <property type="entry name" value="LACI-RELATED TRANSCRIPTIONAL REPRESSOR"/>
    <property type="match status" value="1"/>
</dbReference>
<dbReference type="InterPro" id="IPR028082">
    <property type="entry name" value="Peripla_BP_I"/>
</dbReference>
<dbReference type="GO" id="GO:0000976">
    <property type="term" value="F:transcription cis-regulatory region binding"/>
    <property type="evidence" value="ECO:0007669"/>
    <property type="project" value="TreeGrafter"/>
</dbReference>
<dbReference type="Gene3D" id="1.10.260.40">
    <property type="entry name" value="lambda repressor-like DNA-binding domains"/>
    <property type="match status" value="1"/>
</dbReference>
<dbReference type="RefSeq" id="WP_167203475.1">
    <property type="nucleotide sequence ID" value="NZ_JAASRO010000001.1"/>
</dbReference>
<dbReference type="InterPro" id="IPR000843">
    <property type="entry name" value="HTH_LacI"/>
</dbReference>
<dbReference type="PROSITE" id="PS50932">
    <property type="entry name" value="HTH_LACI_2"/>
    <property type="match status" value="1"/>
</dbReference>
<dbReference type="SMART" id="SM00354">
    <property type="entry name" value="HTH_LACI"/>
    <property type="match status" value="1"/>
</dbReference>
<keyword evidence="7" id="KW-1185">Reference proteome</keyword>
<organism evidence="6 7">
    <name type="scientific">Kribbella shirazensis</name>
    <dbReference type="NCBI Taxonomy" id="1105143"/>
    <lineage>
        <taxon>Bacteria</taxon>
        <taxon>Bacillati</taxon>
        <taxon>Actinomycetota</taxon>
        <taxon>Actinomycetes</taxon>
        <taxon>Propionibacteriales</taxon>
        <taxon>Kribbellaceae</taxon>
        <taxon>Kribbella</taxon>
    </lineage>
</organism>
<comment type="caution">
    <text evidence="6">The sequence shown here is derived from an EMBL/GenBank/DDBJ whole genome shotgun (WGS) entry which is preliminary data.</text>
</comment>
<evidence type="ECO:0000256" key="4">
    <source>
        <dbReference type="ARBA" id="ARBA00023163"/>
    </source>
</evidence>
<dbReference type="Pfam" id="PF00356">
    <property type="entry name" value="LacI"/>
    <property type="match status" value="1"/>
</dbReference>
<dbReference type="CDD" id="cd01392">
    <property type="entry name" value="HTH_LacI"/>
    <property type="match status" value="1"/>
</dbReference>
<dbReference type="EMBL" id="JAASRO010000001">
    <property type="protein sequence ID" value="NIK54702.1"/>
    <property type="molecule type" value="Genomic_DNA"/>
</dbReference>
<dbReference type="SUPFAM" id="SSF47413">
    <property type="entry name" value="lambda repressor-like DNA-binding domains"/>
    <property type="match status" value="1"/>
</dbReference>
<protein>
    <submittedName>
        <fullName evidence="6">DNA-binding LacI/PurR family transcriptional regulator</fullName>
    </submittedName>
</protein>
<dbReference type="Gene3D" id="3.40.50.2300">
    <property type="match status" value="2"/>
</dbReference>
<name>A0A7X5V508_9ACTN</name>
<dbReference type="GO" id="GO:0003700">
    <property type="term" value="F:DNA-binding transcription factor activity"/>
    <property type="evidence" value="ECO:0007669"/>
    <property type="project" value="TreeGrafter"/>
</dbReference>
<dbReference type="InterPro" id="IPR010982">
    <property type="entry name" value="Lambda_DNA-bd_dom_sf"/>
</dbReference>
<dbReference type="PANTHER" id="PTHR30146:SF148">
    <property type="entry name" value="HTH-TYPE TRANSCRIPTIONAL REPRESSOR PURR-RELATED"/>
    <property type="match status" value="1"/>
</dbReference>
<reference evidence="6 7" key="1">
    <citation type="submission" date="2020-03" db="EMBL/GenBank/DDBJ databases">
        <title>Sequencing the genomes of 1000 actinobacteria strains.</title>
        <authorList>
            <person name="Klenk H.-P."/>
        </authorList>
    </citation>
    <scope>NUCLEOTIDE SEQUENCE [LARGE SCALE GENOMIC DNA]</scope>
    <source>
        <strain evidence="6 7">DSM 45490</strain>
    </source>
</reference>
<evidence type="ECO:0000256" key="2">
    <source>
        <dbReference type="ARBA" id="ARBA00023015"/>
    </source>
</evidence>